<dbReference type="EMBL" id="CAJOBF010005453">
    <property type="protein sequence ID" value="CAF4175799.1"/>
    <property type="molecule type" value="Genomic_DNA"/>
</dbReference>
<protein>
    <recommendedName>
        <fullName evidence="7">PKD/REJ-like domain-containing protein</fullName>
    </recommendedName>
</protein>
<dbReference type="InterPro" id="IPR001258">
    <property type="entry name" value="NHL_repeat"/>
</dbReference>
<dbReference type="PROSITE" id="PS51125">
    <property type="entry name" value="NHL"/>
    <property type="match status" value="2"/>
</dbReference>
<dbReference type="Gene3D" id="2.120.10.30">
    <property type="entry name" value="TolB, C-terminal domain"/>
    <property type="match status" value="2"/>
</dbReference>
<sequence length="1582" mass="178069">MLIKQLTDITLTNKYILKHASVVDIQFSLHPSKDFNPLAGQSFNQPKLSSCAWWNSTGVTFTNSNTITPGSQGIFVDTNNTVYVVNQDDSRIFVWLEDSNTPSREISVDFGFHFSLFVTSNGDIYVDHDDSKRVIKLALGVSTTVMTVNASCTGVFVDTNDTIYCSMRDLHQVVKQSLTNSSSTPVTVAGTGTGGLAPNMLDQPYGVFVESNFNLYVADCGNHRIQLFEPEQLIGTTLTGTGSTGSLSLKCPISIMMDADGDLFIAERGNNRIIRLSPEGYEDVIIGGQGAGSDPNQLSGPVNAAFDSYGNIFVADVYNNRIQKFYLASDSCGCLPPTIRLVPNASSIAPVRFVRSDDFYILSNMLLRCGMSVAITTQWTLHSCNTACSSPIQIDELIHVKFSDLFIPARTLPYGVYQLKLTAIMKAATNITSTASTYVMVIPSVIQANLIQMGTSLVTRSYQKNFTLDPGTFSANPDEVRLDASDWNYTYYCTTASLFSSSQLMTPLLPIDDPNYMIQNTSCFKNNSGNQIEWEYNSNVYWKSTLNIFARALKPNKTYQFIVNMTTKFNRIQQGVGYLLVHVEDNESPLISIACVISKMCVVKFGEFRNLNPTTQLALYSTCAEDCSTIQQIKWLIYQGFINASLNTVEWILFDSNSANQDNMFFGISTANLTVSKDIFEHNPAVQFWRFKVLYSFSSTTSFSALSFKVNQKPRNGSCTIDPLNGTAETLFTVICLHWFDEDDIKYYSLYVWNVDSSNPIMLGYSPEPIFQIRLSAGNHYASSQNILVHIRDKLDAVTQYNLPPVIILNDEIETEMFNNATQHLSKTNNSETFVQILASDNQCTVEQAIALFNQILHKLNTKNIELALKKGISMENILVSSLIDQLQTNTNKPSNSSALSDYFEHLNLQANVRDQLVTYVHNLQIMSIENILWQASSLAQLTAATNQLTRAASFRASDKCHQLAFSLKRLSNQISYEDVRATSTEIINCISNALTAINAPLQNRASVLDLDLIRSNVIPVDYEDDPEIGWADSSLFANGDEFSSNSFEMNRNSFFQKRTAEKIAQQANEVISWITDALSIHLTQDQHVTINTSSVFFSLEITTAASLYGKPIRPIGHAMIQFPSKFDHNTNPNTTVSLRTIVQPLALAGISQSRAYTNFSASISLSVLNRNGSVIPIRNNTEDPIEFIIPRDSNFRVPTMNLQNVTSTKNTENQSFYLHYVNITQANKNLSMSLHFEMRPLDKDLAYLFIYRFDRPSQLNSLVDHTDGSALWCPFDLAKNGYYSLFIDNHRTTGHHSVVFGLRELNSTEIEQYCQYYSVNNGLPLSDRAFNFTANYELRVYQSGCFYLDSNNNWQSDGLSVGPKTNHNQTQCFSTHLTTFAGCFLVLPVSTHWNYMLSDTSFQKTKTSYMTIITVCIIYYSRFVYARFKNREDAAKLCVSDILLANSYFYEIIVFMSRQKSGNVELKIHCIPDDIDTTRLDISTAHRHTILRCSRVNVFVMTVSKVLSLLNPTHDWLTDKYRTLSTSYFVESIIVDDLRIKNRSYLPSQQWLGMEQKYEKIENLLTMDNKYPKHVYKSNMV</sequence>
<dbReference type="Gene3D" id="2.40.10.500">
    <property type="match status" value="1"/>
</dbReference>
<keyword evidence="3" id="KW-0677">Repeat</keyword>
<dbReference type="GO" id="GO:0005886">
    <property type="term" value="C:plasma membrane"/>
    <property type="evidence" value="ECO:0007669"/>
    <property type="project" value="TreeGrafter"/>
</dbReference>
<dbReference type="Proteomes" id="UP000663842">
    <property type="component" value="Unassembled WGS sequence"/>
</dbReference>
<dbReference type="GO" id="GO:0005261">
    <property type="term" value="F:monoatomic cation channel activity"/>
    <property type="evidence" value="ECO:0007669"/>
    <property type="project" value="TreeGrafter"/>
</dbReference>
<gene>
    <name evidence="8" type="ORF">UXM345_LOCUS26551</name>
</gene>
<keyword evidence="4" id="KW-1133">Transmembrane helix</keyword>
<organism evidence="8 9">
    <name type="scientific">Rotaria magnacalcarata</name>
    <dbReference type="NCBI Taxonomy" id="392030"/>
    <lineage>
        <taxon>Eukaryota</taxon>
        <taxon>Metazoa</taxon>
        <taxon>Spiralia</taxon>
        <taxon>Gnathifera</taxon>
        <taxon>Rotifera</taxon>
        <taxon>Eurotatoria</taxon>
        <taxon>Bdelloidea</taxon>
        <taxon>Philodinida</taxon>
        <taxon>Philodinidae</taxon>
        <taxon>Rotaria</taxon>
    </lineage>
</organism>
<evidence type="ECO:0000256" key="1">
    <source>
        <dbReference type="ARBA" id="ARBA00004370"/>
    </source>
</evidence>
<proteinExistence type="predicted"/>
<evidence type="ECO:0000313" key="9">
    <source>
        <dbReference type="Proteomes" id="UP000663842"/>
    </source>
</evidence>
<feature type="repeat" description="NHL" evidence="6">
    <location>
        <begin position="201"/>
        <end position="231"/>
    </location>
</feature>
<evidence type="ECO:0000256" key="2">
    <source>
        <dbReference type="ARBA" id="ARBA00022692"/>
    </source>
</evidence>
<evidence type="ECO:0000256" key="4">
    <source>
        <dbReference type="ARBA" id="ARBA00022989"/>
    </source>
</evidence>
<dbReference type="PANTHER" id="PTHR46730">
    <property type="entry name" value="POLYCYSTIN-1"/>
    <property type="match status" value="1"/>
</dbReference>
<feature type="domain" description="PKD/REJ-like" evidence="7">
    <location>
        <begin position="367"/>
        <end position="829"/>
    </location>
</feature>
<dbReference type="CDD" id="cd05819">
    <property type="entry name" value="NHL"/>
    <property type="match status" value="1"/>
</dbReference>
<dbReference type="InterPro" id="IPR002859">
    <property type="entry name" value="PKD/REJ-like"/>
</dbReference>
<dbReference type="Pfam" id="PF02010">
    <property type="entry name" value="REJ"/>
    <property type="match status" value="1"/>
</dbReference>
<comment type="caution">
    <text evidence="8">The sequence shown here is derived from an EMBL/GenBank/DDBJ whole genome shotgun (WGS) entry which is preliminary data.</text>
</comment>
<name>A0A819ZL89_9BILA</name>
<feature type="repeat" description="NHL" evidence="6">
    <location>
        <begin position="292"/>
        <end position="328"/>
    </location>
</feature>
<dbReference type="PANTHER" id="PTHR46730:SF1">
    <property type="entry name" value="PLAT DOMAIN-CONTAINING PROTEIN"/>
    <property type="match status" value="1"/>
</dbReference>
<keyword evidence="2" id="KW-0812">Transmembrane</keyword>
<comment type="subcellular location">
    <subcellularLocation>
        <location evidence="1">Membrane</location>
    </subcellularLocation>
</comment>
<keyword evidence="5" id="KW-0472">Membrane</keyword>
<evidence type="ECO:0000313" key="8">
    <source>
        <dbReference type="EMBL" id="CAF4175799.1"/>
    </source>
</evidence>
<evidence type="ECO:0000256" key="3">
    <source>
        <dbReference type="ARBA" id="ARBA00022737"/>
    </source>
</evidence>
<accession>A0A819ZL89</accession>
<dbReference type="SUPFAM" id="SSF101898">
    <property type="entry name" value="NHL repeat"/>
    <property type="match status" value="1"/>
</dbReference>
<evidence type="ECO:0000256" key="5">
    <source>
        <dbReference type="ARBA" id="ARBA00023136"/>
    </source>
</evidence>
<evidence type="ECO:0000259" key="7">
    <source>
        <dbReference type="Pfam" id="PF02010"/>
    </source>
</evidence>
<reference evidence="8" key="1">
    <citation type="submission" date="2021-02" db="EMBL/GenBank/DDBJ databases">
        <authorList>
            <person name="Nowell W R."/>
        </authorList>
    </citation>
    <scope>NUCLEOTIDE SEQUENCE</scope>
</reference>
<evidence type="ECO:0000256" key="6">
    <source>
        <dbReference type="PROSITE-ProRule" id="PRU00504"/>
    </source>
</evidence>
<dbReference type="GO" id="GO:0006816">
    <property type="term" value="P:calcium ion transport"/>
    <property type="evidence" value="ECO:0007669"/>
    <property type="project" value="TreeGrafter"/>
</dbReference>
<dbReference type="InterPro" id="IPR011042">
    <property type="entry name" value="6-blade_b-propeller_TolB-like"/>
</dbReference>